<accession>A0AAX2M4P2</accession>
<proteinExistence type="predicted"/>
<dbReference type="Proteomes" id="UP000254029">
    <property type="component" value="Unassembled WGS sequence"/>
</dbReference>
<dbReference type="AlphaFoldDB" id="A0AAX2M4P2"/>
<name>A0AAX2M4P2_CHRVL</name>
<evidence type="ECO:0000313" key="1">
    <source>
        <dbReference type="EMBL" id="SUX31395.1"/>
    </source>
</evidence>
<evidence type="ECO:0000313" key="3">
    <source>
        <dbReference type="Proteomes" id="UP000254029"/>
    </source>
</evidence>
<sequence>MTNCVNCNESMESLDFVKADVFESQVNGHPTIDLILKCPHCEQQYNTFELVGNLMPIGE</sequence>
<comment type="caution">
    <text evidence="1">The sequence shown here is derived from an EMBL/GenBank/DDBJ whole genome shotgun (WGS) entry which is preliminary data.</text>
</comment>
<dbReference type="EMBL" id="UIGR01000001">
    <property type="protein sequence ID" value="SUX33039.1"/>
    <property type="molecule type" value="Genomic_DNA"/>
</dbReference>
<reference evidence="1 3" key="1">
    <citation type="submission" date="2018-06" db="EMBL/GenBank/DDBJ databases">
        <authorList>
            <consortium name="Pathogen Informatics"/>
            <person name="Doyle S."/>
        </authorList>
    </citation>
    <scope>NUCLEOTIDE SEQUENCE [LARGE SCALE GENOMIC DNA]</scope>
    <source>
        <strain evidence="1 3">NCTC8684</strain>
    </source>
</reference>
<protein>
    <submittedName>
        <fullName evidence="1">Uncharacterized protein</fullName>
    </submittedName>
</protein>
<gene>
    <name evidence="1" type="ORF">NCTC8684_00433</name>
    <name evidence="2" type="ORF">NCTC8684_02127</name>
</gene>
<organism evidence="1 3">
    <name type="scientific">Chromobacterium violaceum</name>
    <dbReference type="NCBI Taxonomy" id="536"/>
    <lineage>
        <taxon>Bacteria</taxon>
        <taxon>Pseudomonadati</taxon>
        <taxon>Pseudomonadota</taxon>
        <taxon>Betaproteobacteria</taxon>
        <taxon>Neisseriales</taxon>
        <taxon>Chromobacteriaceae</taxon>
        <taxon>Chromobacterium</taxon>
    </lineage>
</organism>
<dbReference type="EMBL" id="UIGR01000001">
    <property type="protein sequence ID" value="SUX31395.1"/>
    <property type="molecule type" value="Genomic_DNA"/>
</dbReference>
<evidence type="ECO:0000313" key="2">
    <source>
        <dbReference type="EMBL" id="SUX33039.1"/>
    </source>
</evidence>